<dbReference type="InterPro" id="IPR000551">
    <property type="entry name" value="MerR-type_HTH_dom"/>
</dbReference>
<dbReference type="Proteomes" id="UP001304683">
    <property type="component" value="Chromosome"/>
</dbReference>
<dbReference type="InterPro" id="IPR009061">
    <property type="entry name" value="DNA-bd_dom_put_sf"/>
</dbReference>
<dbReference type="PANTHER" id="PTHR30204">
    <property type="entry name" value="REDOX-CYCLING DRUG-SENSING TRANSCRIPTIONAL ACTIVATOR SOXR"/>
    <property type="match status" value="1"/>
</dbReference>
<name>A0ABZ0QU06_9FIRM</name>
<dbReference type="Gene3D" id="1.10.1660.10">
    <property type="match status" value="1"/>
</dbReference>
<keyword evidence="4" id="KW-0804">Transcription</keyword>
<dbReference type="SMART" id="SM00422">
    <property type="entry name" value="HTH_MERR"/>
    <property type="match status" value="1"/>
</dbReference>
<keyword evidence="2" id="KW-0805">Transcription regulation</keyword>
<sequence>MAVAERLTGLTQRQIRYYEARGLIRLARGPSGQRLLTAEDIRQLRRIRWLLQQGHNVHTMRVLLGAGDALGAGGDRHGGRVDGPGCRRPLGVAQASGGPATGNRWSEGPGR</sequence>
<evidence type="ECO:0000313" key="8">
    <source>
        <dbReference type="Proteomes" id="UP001304683"/>
    </source>
</evidence>
<keyword evidence="1" id="KW-0678">Repressor</keyword>
<dbReference type="Pfam" id="PF13411">
    <property type="entry name" value="MerR_1"/>
    <property type="match status" value="1"/>
</dbReference>
<evidence type="ECO:0000259" key="6">
    <source>
        <dbReference type="PROSITE" id="PS50937"/>
    </source>
</evidence>
<evidence type="ECO:0000313" key="7">
    <source>
        <dbReference type="EMBL" id="WPD20227.1"/>
    </source>
</evidence>
<dbReference type="SUPFAM" id="SSF46955">
    <property type="entry name" value="Putative DNA-binding domain"/>
    <property type="match status" value="1"/>
</dbReference>
<accession>A0ABZ0QU06</accession>
<dbReference type="PROSITE" id="PS50937">
    <property type="entry name" value="HTH_MERR_2"/>
    <property type="match status" value="1"/>
</dbReference>
<feature type="domain" description="HTH merR-type" evidence="6">
    <location>
        <begin position="1"/>
        <end position="66"/>
    </location>
</feature>
<proteinExistence type="predicted"/>
<organism evidence="7 8">
    <name type="scientific">Thermaerobacter composti</name>
    <dbReference type="NCBI Taxonomy" id="554949"/>
    <lineage>
        <taxon>Bacteria</taxon>
        <taxon>Bacillati</taxon>
        <taxon>Bacillota</taxon>
        <taxon>Clostridia</taxon>
        <taxon>Eubacteriales</taxon>
        <taxon>Clostridiales Family XVII. Incertae Sedis</taxon>
        <taxon>Thermaerobacter</taxon>
    </lineage>
</organism>
<evidence type="ECO:0000256" key="2">
    <source>
        <dbReference type="ARBA" id="ARBA00023015"/>
    </source>
</evidence>
<evidence type="ECO:0000256" key="5">
    <source>
        <dbReference type="SAM" id="MobiDB-lite"/>
    </source>
</evidence>
<dbReference type="RefSeq" id="WP_243123841.1">
    <property type="nucleotide sequence ID" value="NZ_CP132508.1"/>
</dbReference>
<evidence type="ECO:0000256" key="3">
    <source>
        <dbReference type="ARBA" id="ARBA00023125"/>
    </source>
</evidence>
<dbReference type="PANTHER" id="PTHR30204:SF69">
    <property type="entry name" value="MERR-FAMILY TRANSCRIPTIONAL REGULATOR"/>
    <property type="match status" value="1"/>
</dbReference>
<protein>
    <submittedName>
        <fullName evidence="7">MerR family transcriptional regulator</fullName>
    </submittedName>
</protein>
<dbReference type="InterPro" id="IPR047057">
    <property type="entry name" value="MerR_fam"/>
</dbReference>
<gene>
    <name evidence="7" type="ORF">Q5761_02995</name>
</gene>
<evidence type="ECO:0000256" key="4">
    <source>
        <dbReference type="ARBA" id="ARBA00023163"/>
    </source>
</evidence>
<keyword evidence="8" id="KW-1185">Reference proteome</keyword>
<dbReference type="EMBL" id="CP132508">
    <property type="protein sequence ID" value="WPD20227.1"/>
    <property type="molecule type" value="Genomic_DNA"/>
</dbReference>
<reference evidence="7 8" key="1">
    <citation type="submission" date="2023-08" db="EMBL/GenBank/DDBJ databases">
        <title>Genome sequence of Thermaerobacter compostii strain Ins1, a spore-forming filamentous bacterium isolated from a deep geothermal reservoir.</title>
        <authorList>
            <person name="Bregnard D."/>
            <person name="Gonzalez D."/>
            <person name="Junier P."/>
        </authorList>
    </citation>
    <scope>NUCLEOTIDE SEQUENCE [LARGE SCALE GENOMIC DNA]</scope>
    <source>
        <strain evidence="7 8">Ins1</strain>
    </source>
</reference>
<feature type="region of interest" description="Disordered" evidence="5">
    <location>
        <begin position="73"/>
        <end position="111"/>
    </location>
</feature>
<keyword evidence="3" id="KW-0238">DNA-binding</keyword>
<evidence type="ECO:0000256" key="1">
    <source>
        <dbReference type="ARBA" id="ARBA00022491"/>
    </source>
</evidence>